<dbReference type="AlphaFoldDB" id="A0A200RBY9"/>
<dbReference type="Pfam" id="PF26253">
    <property type="entry name" value="RdRP_head"/>
    <property type="match status" value="1"/>
</dbReference>
<dbReference type="GO" id="GO:0031380">
    <property type="term" value="C:nuclear RNA-directed RNA polymerase complex"/>
    <property type="evidence" value="ECO:0007669"/>
    <property type="project" value="TreeGrafter"/>
</dbReference>
<evidence type="ECO:0000259" key="9">
    <source>
        <dbReference type="Pfam" id="PF05183"/>
    </source>
</evidence>
<evidence type="ECO:0000259" key="11">
    <source>
        <dbReference type="Pfam" id="PF26253"/>
    </source>
</evidence>
<comment type="function">
    <text evidence="8">Probably involved in the RNA silencing pathway and required for the generation of small interfering RNAs (siRNAs).</text>
</comment>
<protein>
    <recommendedName>
        <fullName evidence="8">RNA-dependent RNA polymerase</fullName>
        <ecNumber evidence="8">2.7.7.48</ecNumber>
    </recommendedName>
</protein>
<comment type="caution">
    <text evidence="12">The sequence shown here is derived from an EMBL/GenBank/DDBJ whole genome shotgun (WGS) entry which is preliminary data.</text>
</comment>
<dbReference type="PANTHER" id="PTHR23079">
    <property type="entry name" value="RNA-DEPENDENT RNA POLYMERASE"/>
    <property type="match status" value="1"/>
</dbReference>
<dbReference type="STRING" id="56857.A0A200RBY9"/>
<evidence type="ECO:0000256" key="7">
    <source>
        <dbReference type="ARBA" id="ARBA00048744"/>
    </source>
</evidence>
<keyword evidence="2 8" id="KW-0696">RNA-directed RNA polymerase</keyword>
<evidence type="ECO:0000256" key="6">
    <source>
        <dbReference type="ARBA" id="ARBA00023158"/>
    </source>
</evidence>
<evidence type="ECO:0000256" key="5">
    <source>
        <dbReference type="ARBA" id="ARBA00022884"/>
    </source>
</evidence>
<evidence type="ECO:0000256" key="8">
    <source>
        <dbReference type="RuleBase" id="RU363098"/>
    </source>
</evidence>
<keyword evidence="6 8" id="KW-0943">RNA-mediated gene silencing</keyword>
<dbReference type="InterPro" id="IPR058752">
    <property type="entry name" value="RDRP_C_head"/>
</dbReference>
<keyword evidence="5 8" id="KW-0694">RNA-binding</keyword>
<dbReference type="OMA" id="EKCPTIM"/>
<keyword evidence="4 8" id="KW-0548">Nucleotidyltransferase</keyword>
<feature type="domain" description="RDRP core" evidence="9">
    <location>
        <begin position="194"/>
        <end position="796"/>
    </location>
</feature>
<organism evidence="12 13">
    <name type="scientific">Macleaya cordata</name>
    <name type="common">Five-seeded plume-poppy</name>
    <name type="synonym">Bocconia cordata</name>
    <dbReference type="NCBI Taxonomy" id="56857"/>
    <lineage>
        <taxon>Eukaryota</taxon>
        <taxon>Viridiplantae</taxon>
        <taxon>Streptophyta</taxon>
        <taxon>Embryophyta</taxon>
        <taxon>Tracheophyta</taxon>
        <taxon>Spermatophyta</taxon>
        <taxon>Magnoliopsida</taxon>
        <taxon>Ranunculales</taxon>
        <taxon>Papaveraceae</taxon>
        <taxon>Papaveroideae</taxon>
        <taxon>Macleaya</taxon>
    </lineage>
</organism>
<feature type="domain" description="RDRP C-terminal head" evidence="11">
    <location>
        <begin position="844"/>
        <end position="933"/>
    </location>
</feature>
<evidence type="ECO:0000313" key="13">
    <source>
        <dbReference type="Proteomes" id="UP000195402"/>
    </source>
</evidence>
<evidence type="ECO:0000313" key="12">
    <source>
        <dbReference type="EMBL" id="OVA20232.1"/>
    </source>
</evidence>
<dbReference type="FunCoup" id="A0A200RBY9">
    <property type="interactions" value="3"/>
</dbReference>
<dbReference type="InParanoid" id="A0A200RBY9"/>
<dbReference type="InterPro" id="IPR058751">
    <property type="entry name" value="RDRP_helical"/>
</dbReference>
<dbReference type="PANTHER" id="PTHR23079:SF55">
    <property type="entry name" value="RNA-DIRECTED RNA POLYMERASE"/>
    <property type="match status" value="1"/>
</dbReference>
<evidence type="ECO:0000256" key="3">
    <source>
        <dbReference type="ARBA" id="ARBA00022679"/>
    </source>
</evidence>
<dbReference type="Pfam" id="PF05183">
    <property type="entry name" value="RdRP"/>
    <property type="match status" value="1"/>
</dbReference>
<proteinExistence type="inferred from homology"/>
<gene>
    <name evidence="12" type="ORF">BVC80_157g24</name>
</gene>
<evidence type="ECO:0000256" key="2">
    <source>
        <dbReference type="ARBA" id="ARBA00022484"/>
    </source>
</evidence>
<keyword evidence="13" id="KW-1185">Reference proteome</keyword>
<keyword evidence="3 8" id="KW-0808">Transferase</keyword>
<evidence type="ECO:0000259" key="10">
    <source>
        <dbReference type="Pfam" id="PF26252"/>
    </source>
</evidence>
<dbReference type="GO" id="GO:0003723">
    <property type="term" value="F:RNA binding"/>
    <property type="evidence" value="ECO:0007669"/>
    <property type="project" value="UniProtKB-KW"/>
</dbReference>
<name>A0A200RBY9_MACCD</name>
<dbReference type="OrthoDB" id="6513042at2759"/>
<comment type="catalytic activity">
    <reaction evidence="7 8">
        <text>RNA(n) + a ribonucleoside 5'-triphosphate = RNA(n+1) + diphosphate</text>
        <dbReference type="Rhea" id="RHEA:21248"/>
        <dbReference type="Rhea" id="RHEA-COMP:14527"/>
        <dbReference type="Rhea" id="RHEA-COMP:17342"/>
        <dbReference type="ChEBI" id="CHEBI:33019"/>
        <dbReference type="ChEBI" id="CHEBI:61557"/>
        <dbReference type="ChEBI" id="CHEBI:140395"/>
        <dbReference type="EC" id="2.7.7.48"/>
    </reaction>
</comment>
<accession>A0A200RBY9</accession>
<dbReference type="EC" id="2.7.7.48" evidence="8"/>
<reference evidence="12 13" key="1">
    <citation type="journal article" date="2017" name="Mol. Plant">
        <title>The Genome of Medicinal Plant Macleaya cordata Provides New Insights into Benzylisoquinoline Alkaloids Metabolism.</title>
        <authorList>
            <person name="Liu X."/>
            <person name="Liu Y."/>
            <person name="Huang P."/>
            <person name="Ma Y."/>
            <person name="Qing Z."/>
            <person name="Tang Q."/>
            <person name="Cao H."/>
            <person name="Cheng P."/>
            <person name="Zheng Y."/>
            <person name="Yuan Z."/>
            <person name="Zhou Y."/>
            <person name="Liu J."/>
            <person name="Tang Z."/>
            <person name="Zhuo Y."/>
            <person name="Zhang Y."/>
            <person name="Yu L."/>
            <person name="Huang J."/>
            <person name="Yang P."/>
            <person name="Peng Q."/>
            <person name="Zhang J."/>
            <person name="Jiang W."/>
            <person name="Zhang Z."/>
            <person name="Lin K."/>
            <person name="Ro D.K."/>
            <person name="Chen X."/>
            <person name="Xiong X."/>
            <person name="Shang Y."/>
            <person name="Huang S."/>
            <person name="Zeng J."/>
        </authorList>
    </citation>
    <scope>NUCLEOTIDE SEQUENCE [LARGE SCALE GENOMIC DNA]</scope>
    <source>
        <strain evidence="13">cv. BLH2017</strain>
        <tissue evidence="12">Root</tissue>
    </source>
</reference>
<dbReference type="EMBL" id="MVGT01000143">
    <property type="protein sequence ID" value="OVA20232.1"/>
    <property type="molecule type" value="Genomic_DNA"/>
</dbReference>
<sequence length="940" mass="107224">MEELIKKFCTENLLPPPNNQAKTGLALIGEEASLQPIQRTRNLTDYLMSTEGTLNRPIPSQESRFFTESHNSDSSVSVSISPKDDDIFDSASLEEPRRSTTSAHLVALSDLEFRKQFLILSYCGKKKLEDVITVDTIQRMKNIPMTLFESELWRVLGCKCIGETEEKDRRKNFNWDSGKTHMYHCHVDSDGSHMFKGPYLQNGKTHLQRVLGDDNVLLVKFAEMVVAGNSSAMRSNSSNSVYHTIRKKGILVGLRCYRFFVYKDGGKEEKKKSPTSSAVKCYFVCMDLPCILFNKSIFEARSFFMHIHKISSVAKYMPRFSLILSKTLKLQIDLSSVNIERIEDQPCLDQNGRIVYNEDGEARIHTDGTGFISEDLALECPRNIYKGKYSSQGDLEPLLIQFRLFDNGCAVKGTLLVNRKLPPKTIQIRPSMIKVERDPELRDAETANSLEIVSTSTKPKKACLSKHLVALLAYGGVPNKYFMDLLEIALEDAKNVHYDKRAALTVALKYGEMDDFLVPRMILCGIPIHEPYLQERLSVLMREERKSLKGGKLPLSECYYLMGTADPTGTLNKDQVCVILEDGQISGDVLVYKHPGLHFGDIHALEATYVKELEDYVGNSKYAIFFPTKASRSLADEIANSDFDGDMYWVSRNPQLVHSFKQGIPWTQTYVTKSACHQKPTQFSSEELEDELFQQFLTTRFDPRYALTGTAADCWMAFMDRLLTLGDDCAKEKECMKEKMLQLIDIYYDALDAPKTGKKVEIPNNLRVNKFPHFLERSKFNSYHSRSILGLIFDEVESFKETARLDPKEVWKLPCLSGDVPLSCLRLWKDLYDKYRVEMCHALKLDDDVKDVAANEVILKYKQLLYNATELNKSTRNREEIYNEALAIYHIAYEYAKVSDVGKCSFAWRVAGQALCELYVKKQDEDPIICSKSVLREILN</sequence>
<dbReference type="Pfam" id="PF26252">
    <property type="entry name" value="RdRP_helical"/>
    <property type="match status" value="1"/>
</dbReference>
<evidence type="ECO:0000256" key="4">
    <source>
        <dbReference type="ARBA" id="ARBA00022695"/>
    </source>
</evidence>
<dbReference type="GO" id="GO:0003968">
    <property type="term" value="F:RNA-directed RNA polymerase activity"/>
    <property type="evidence" value="ECO:0007669"/>
    <property type="project" value="UniProtKB-KW"/>
</dbReference>
<dbReference type="GO" id="GO:0030422">
    <property type="term" value="P:siRNA processing"/>
    <property type="evidence" value="ECO:0007669"/>
    <property type="project" value="TreeGrafter"/>
</dbReference>
<dbReference type="InterPro" id="IPR057596">
    <property type="entry name" value="RDRP_core"/>
</dbReference>
<feature type="domain" description="RDRP helical" evidence="10">
    <location>
        <begin position="104"/>
        <end position="160"/>
    </location>
</feature>
<dbReference type="InterPro" id="IPR007855">
    <property type="entry name" value="RDRP"/>
</dbReference>
<dbReference type="Proteomes" id="UP000195402">
    <property type="component" value="Unassembled WGS sequence"/>
</dbReference>
<comment type="similarity">
    <text evidence="1 8">Belongs to the RdRP family.</text>
</comment>
<evidence type="ECO:0000256" key="1">
    <source>
        <dbReference type="ARBA" id="ARBA00005762"/>
    </source>
</evidence>